<dbReference type="EMBL" id="JBBBNY010000007">
    <property type="protein sequence ID" value="MEI7037311.1"/>
    <property type="molecule type" value="Genomic_DNA"/>
</dbReference>
<feature type="transmembrane region" description="Helical" evidence="1">
    <location>
        <begin position="71"/>
        <end position="96"/>
    </location>
</feature>
<organism evidence="2 3">
    <name type="scientific">Fulvimonas yonginensis</name>
    <dbReference type="NCBI Taxonomy" id="1495200"/>
    <lineage>
        <taxon>Bacteria</taxon>
        <taxon>Pseudomonadati</taxon>
        <taxon>Pseudomonadota</taxon>
        <taxon>Gammaproteobacteria</taxon>
        <taxon>Lysobacterales</taxon>
        <taxon>Rhodanobacteraceae</taxon>
        <taxon>Fulvimonas</taxon>
    </lineage>
</organism>
<keyword evidence="1" id="KW-1133">Transmembrane helix</keyword>
<dbReference type="InterPro" id="IPR007498">
    <property type="entry name" value="PqiA-like"/>
</dbReference>
<keyword evidence="1" id="KW-0472">Membrane</keyword>
<feature type="transmembrane region" description="Helical" evidence="1">
    <location>
        <begin position="165"/>
        <end position="183"/>
    </location>
</feature>
<name>A0ABU8JCL2_9GAMM</name>
<evidence type="ECO:0000256" key="1">
    <source>
        <dbReference type="SAM" id="Phobius"/>
    </source>
</evidence>
<comment type="caution">
    <text evidence="2">The sequence shown here is derived from an EMBL/GenBank/DDBJ whole genome shotgun (WGS) entry which is preliminary data.</text>
</comment>
<protein>
    <submittedName>
        <fullName evidence="2">Paraquat-inducible protein A</fullName>
    </submittedName>
</protein>
<feature type="transmembrane region" description="Helical" evidence="1">
    <location>
        <begin position="195"/>
        <end position="213"/>
    </location>
</feature>
<dbReference type="Proteomes" id="UP001381174">
    <property type="component" value="Unassembled WGS sequence"/>
</dbReference>
<evidence type="ECO:0000313" key="2">
    <source>
        <dbReference type="EMBL" id="MEI7037311.1"/>
    </source>
</evidence>
<feature type="transmembrane region" description="Helical" evidence="1">
    <location>
        <begin position="116"/>
        <end position="144"/>
    </location>
</feature>
<sequence>MSTAQQGMARRPPQSPAAQAQACATAGRLLVCEECDTVHRCRPLARGEEVRCVRCGAVLARYRVLNAEGMLALVLTALIVFLIANVWPVVTLGLGARQSSATLWGTIIMMWRQDAQVVAVLAAATLFFFPLNKMLMLGWVLLFARSRRRAPGFAFIMRTLYHLQPWTMTEVFVLGAMVSIVKARAYFEVQPDPGIWAYGALTFLITVFSGIDLRTLWDMTERKA</sequence>
<reference evidence="2 3" key="1">
    <citation type="journal article" date="2014" name="Int. J. Syst. Evol. Microbiol.">
        <title>Fulvimonas yonginensis sp. nov., isolated from greenhouse soil, and emended description of the genus Fulvimonas.</title>
        <authorList>
            <person name="Ahn J.H."/>
            <person name="Kim S.J."/>
            <person name="Weon H.Y."/>
            <person name="Hong S.B."/>
            <person name="Seok S.J."/>
            <person name="Kwon S.W."/>
        </authorList>
    </citation>
    <scope>NUCLEOTIDE SEQUENCE [LARGE SCALE GENOMIC DNA]</scope>
    <source>
        <strain evidence="2 3">KACC 16952</strain>
    </source>
</reference>
<keyword evidence="1" id="KW-0812">Transmembrane</keyword>
<dbReference type="Pfam" id="PF04403">
    <property type="entry name" value="PqiA"/>
    <property type="match status" value="1"/>
</dbReference>
<accession>A0ABU8JCL2</accession>
<gene>
    <name evidence="2" type="ORF">WAT24_11135</name>
</gene>
<dbReference type="RefSeq" id="WP_336807938.1">
    <property type="nucleotide sequence ID" value="NZ_JBBBNY010000007.1"/>
</dbReference>
<evidence type="ECO:0000313" key="3">
    <source>
        <dbReference type="Proteomes" id="UP001381174"/>
    </source>
</evidence>
<keyword evidence="3" id="KW-1185">Reference proteome</keyword>
<proteinExistence type="predicted"/>